<accession>A0A4U1KZP6</accession>
<feature type="transmembrane region" description="Helical" evidence="2">
    <location>
        <begin position="625"/>
        <end position="645"/>
    </location>
</feature>
<feature type="coiled-coil region" evidence="1">
    <location>
        <begin position="580"/>
        <end position="621"/>
    </location>
</feature>
<evidence type="ECO:0000313" key="4">
    <source>
        <dbReference type="Proteomes" id="UP000309138"/>
    </source>
</evidence>
<keyword evidence="4" id="KW-1185">Reference proteome</keyword>
<dbReference type="EMBL" id="SWKR01000002">
    <property type="protein sequence ID" value="TKD49899.1"/>
    <property type="molecule type" value="Genomic_DNA"/>
</dbReference>
<comment type="caution">
    <text evidence="3">The sequence shown here is derived from an EMBL/GenBank/DDBJ whole genome shotgun (WGS) entry which is preliminary data.</text>
</comment>
<keyword evidence="2" id="KW-0812">Transmembrane</keyword>
<keyword evidence="2" id="KW-1133">Transmembrane helix</keyword>
<dbReference type="AlphaFoldDB" id="A0A4U1KZP6"/>
<dbReference type="RefSeq" id="WP_136941841.1">
    <property type="nucleotide sequence ID" value="NZ_SWKR01000002.1"/>
</dbReference>
<reference evidence="3 4" key="1">
    <citation type="submission" date="2019-04" db="EMBL/GenBank/DDBJ databases">
        <authorList>
            <person name="Yang Y."/>
            <person name="Wei D."/>
        </authorList>
    </citation>
    <scope>NUCLEOTIDE SEQUENCE [LARGE SCALE GENOMIC DNA]</scope>
    <source>
        <strain evidence="3 4">L-1-4w-11</strain>
    </source>
</reference>
<name>A0A4U1KZP6_9SPHN</name>
<dbReference type="OrthoDB" id="7594158at2"/>
<evidence type="ECO:0000256" key="1">
    <source>
        <dbReference type="SAM" id="Coils"/>
    </source>
</evidence>
<feature type="transmembrane region" description="Helical" evidence="2">
    <location>
        <begin position="665"/>
        <end position="687"/>
    </location>
</feature>
<organism evidence="3 4">
    <name type="scientific">Sphingomonas baiyangensis</name>
    <dbReference type="NCBI Taxonomy" id="2572576"/>
    <lineage>
        <taxon>Bacteria</taxon>
        <taxon>Pseudomonadati</taxon>
        <taxon>Pseudomonadota</taxon>
        <taxon>Alphaproteobacteria</taxon>
        <taxon>Sphingomonadales</taxon>
        <taxon>Sphingomonadaceae</taxon>
        <taxon>Sphingomonas</taxon>
    </lineage>
</organism>
<proteinExistence type="predicted"/>
<evidence type="ECO:0000313" key="3">
    <source>
        <dbReference type="EMBL" id="TKD49899.1"/>
    </source>
</evidence>
<keyword evidence="1" id="KW-0175">Coiled coil</keyword>
<protein>
    <submittedName>
        <fullName evidence="3">Uncharacterized protein</fullName>
    </submittedName>
</protein>
<gene>
    <name evidence="3" type="ORF">FBR43_03290</name>
</gene>
<keyword evidence="2" id="KW-0472">Membrane</keyword>
<sequence length="703" mass="76820">MSAAAKPATGYCAAQPQTLHWTVSLYIDAGRLFVDGAGGPIETLPCAAAGTDAAKPLFDRAFDAEAIRAIQMRDPVSRALRNAVEPLFNDIADREWMGNTQDFVLAADDPPSDGDEAAASAWARATIDVDITAPAEVGWTTEGKRFVAALQGLATPRRAVLRRFWFVHNNGALSYHLSFALGYAHDPADYYFLALLQKLTGPKEFALAPDLLDRAMGAGAHSANPLDDVLGIAPLDDMRFAVAGDADRPFWHFVRDRFGADMTTMLARLARAGLHAASPPAPAEALAALVERTPIPEVPGLAIPKCRTLLFFHDPRFFARLIPPPDAEGNAIPRRAMVRADCYAPYAARLREAIDAAGIGEVRLVDGAAGSFWHWARERPDDPRYTGLTDAEILAIRAGTLDDGKGGTLHVPAFERGRTDCLDYLFLSGFNQNIIDFMNQDTSEILDSLDPIYPATEEQQAEGFFVRYANHRAMITYAPHSRSLETGNDYIGTCPYAFLIHTLSLHNEFLARAQERESVQAIDGIHAAVRGDEAACDYAAVEAAINRIKISGFQRYERHAHVNMFRYDTERDVFAELELLRGTRRKHAALERALLSLEDLATDLEARKRRVEGDAEDMRKRNLEAVVFVLALLGAVQFLFGLADYAGAHPDLAGWKGIGHPVSQLLGAVAIVASIAVIALTAVVAYARRDAVRALLHLPPHKS</sequence>
<dbReference type="Proteomes" id="UP000309138">
    <property type="component" value="Unassembled WGS sequence"/>
</dbReference>
<evidence type="ECO:0000256" key="2">
    <source>
        <dbReference type="SAM" id="Phobius"/>
    </source>
</evidence>